<dbReference type="EMBL" id="LGRX02016282">
    <property type="protein sequence ID" value="KAK3262342.1"/>
    <property type="molecule type" value="Genomic_DNA"/>
</dbReference>
<proteinExistence type="predicted"/>
<sequence>MSPLQRRRFRTAVSTDAQPTLEGEIVGPGAVEGKMVGSLTQEEVLALSPQRWLSLIRCENFLEEFEQLGVEYVMDFPEVLEDDLIGIGLPMLQRRRFTAAALQVEELKMFQLEKTQANEDVDNSPLGFLQRLRLSDFIDAFTELGVESIDDYIEVLPDDLLNMGLRPLPRRRYMAATQELATKLTA</sequence>
<evidence type="ECO:0000313" key="1">
    <source>
        <dbReference type="EMBL" id="KAK3262342.1"/>
    </source>
</evidence>
<accession>A0AAE0FM49</accession>
<name>A0AAE0FM49_9CHLO</name>
<evidence type="ECO:0000313" key="2">
    <source>
        <dbReference type="Proteomes" id="UP001190700"/>
    </source>
</evidence>
<keyword evidence="2" id="KW-1185">Reference proteome</keyword>
<organism evidence="1 2">
    <name type="scientific">Cymbomonas tetramitiformis</name>
    <dbReference type="NCBI Taxonomy" id="36881"/>
    <lineage>
        <taxon>Eukaryota</taxon>
        <taxon>Viridiplantae</taxon>
        <taxon>Chlorophyta</taxon>
        <taxon>Pyramimonadophyceae</taxon>
        <taxon>Pyramimonadales</taxon>
        <taxon>Pyramimonadaceae</taxon>
        <taxon>Cymbomonas</taxon>
    </lineage>
</organism>
<dbReference type="Proteomes" id="UP001190700">
    <property type="component" value="Unassembled WGS sequence"/>
</dbReference>
<evidence type="ECO:0008006" key="3">
    <source>
        <dbReference type="Google" id="ProtNLM"/>
    </source>
</evidence>
<dbReference type="AlphaFoldDB" id="A0AAE0FM49"/>
<comment type="caution">
    <text evidence="1">The sequence shown here is derived from an EMBL/GenBank/DDBJ whole genome shotgun (WGS) entry which is preliminary data.</text>
</comment>
<reference evidence="1 2" key="1">
    <citation type="journal article" date="2015" name="Genome Biol. Evol.">
        <title>Comparative Genomics of a Bacterivorous Green Alga Reveals Evolutionary Causalities and Consequences of Phago-Mixotrophic Mode of Nutrition.</title>
        <authorList>
            <person name="Burns J.A."/>
            <person name="Paasch A."/>
            <person name="Narechania A."/>
            <person name="Kim E."/>
        </authorList>
    </citation>
    <scope>NUCLEOTIDE SEQUENCE [LARGE SCALE GENOMIC DNA]</scope>
    <source>
        <strain evidence="1 2">PLY_AMNH</strain>
    </source>
</reference>
<dbReference type="InterPro" id="IPR013761">
    <property type="entry name" value="SAM/pointed_sf"/>
</dbReference>
<dbReference type="SUPFAM" id="SSF47769">
    <property type="entry name" value="SAM/Pointed domain"/>
    <property type="match status" value="1"/>
</dbReference>
<protein>
    <recommendedName>
        <fullName evidence="3">SAM domain-containing protein</fullName>
    </recommendedName>
</protein>
<gene>
    <name evidence="1" type="ORF">CYMTET_28798</name>
</gene>